<dbReference type="Proteomes" id="UP000611459">
    <property type="component" value="Unassembled WGS sequence"/>
</dbReference>
<gene>
    <name evidence="3" type="ORF">C3743_38880</name>
    <name evidence="2" type="ORF">J4M89_38910</name>
    <name evidence="1" type="ORF">JIN94_38345</name>
    <name evidence="4" type="ORF">LXE91_41840</name>
</gene>
<dbReference type="EMBL" id="JAENIB010000036">
    <property type="protein sequence ID" value="MBK1935760.1"/>
    <property type="molecule type" value="Genomic_DNA"/>
</dbReference>
<dbReference type="AlphaFoldDB" id="A0A2S5DMZ5"/>
<reference evidence="2 6" key="3">
    <citation type="submission" date="2021-03" db="EMBL/GenBank/DDBJ databases">
        <title>Clinical course, treatment and visual outcome of an outbreak of Burkholderia contaminans endophthalmitis following cataract surgery.</title>
        <authorList>
            <person name="Lind C."/>
            <person name="Olsen K."/>
            <person name="Angelsen N.K."/>
            <person name="Krefting E.A."/>
            <person name="Fossen K."/>
            <person name="Gravningen K."/>
            <person name="Depoorter E."/>
            <person name="Vandamme P."/>
            <person name="Bertelsen G."/>
        </authorList>
    </citation>
    <scope>NUCLEOTIDE SEQUENCE [LARGE SCALE GENOMIC DNA]</scope>
    <source>
        <strain evidence="2 6">51242556</strain>
    </source>
</reference>
<accession>A0A2S5DMZ5</accession>
<geneLocation type="plasmid" evidence="4 7">
    <name>unnamed2</name>
</geneLocation>
<proteinExistence type="predicted"/>
<evidence type="ECO:0000313" key="2">
    <source>
        <dbReference type="EMBL" id="MBO1835371.1"/>
    </source>
</evidence>
<dbReference type="Proteomes" id="UP000238655">
    <property type="component" value="Unassembled WGS sequence"/>
</dbReference>
<reference evidence="3 5" key="1">
    <citation type="submission" date="2018-01" db="EMBL/GenBank/DDBJ databases">
        <title>Successful Treatment of Persistent Burkholderia cepacia Bacteremia with Ceftazidime-Avibactam.</title>
        <authorList>
            <person name="Tamma P."/>
            <person name="Fan Y."/>
            <person name="Bergman Y."/>
            <person name="Sick-Samuels A."/>
            <person name="Hsu A."/>
            <person name="Timp W."/>
            <person name="Simner P."/>
        </authorList>
    </citation>
    <scope>NUCLEOTIDE SEQUENCE [LARGE SCALE GENOMIC DNA]</scope>
    <source>
        <strain evidence="3 5">170816</strain>
    </source>
</reference>
<dbReference type="EMBL" id="JAGEMX010000030">
    <property type="protein sequence ID" value="MBO1835371.1"/>
    <property type="molecule type" value="Genomic_DNA"/>
</dbReference>
<dbReference type="Proteomes" id="UP001220209">
    <property type="component" value="Plasmid unnamed2"/>
</dbReference>
<evidence type="ECO:0000313" key="3">
    <source>
        <dbReference type="EMBL" id="POZ80412.1"/>
    </source>
</evidence>
<dbReference type="Proteomes" id="UP000664048">
    <property type="component" value="Unassembled WGS sequence"/>
</dbReference>
<dbReference type="RefSeq" id="WP_027813566.1">
    <property type="nucleotide sequence ID" value="NZ_BSTW01000035.1"/>
</dbReference>
<reference evidence="4 7" key="4">
    <citation type="submission" date="2021-12" db="EMBL/GenBank/DDBJ databases">
        <title>Genomic and phenotypic characterization of three Burkholderia contaminans isolates recovered from different sources.</title>
        <authorList>
            <person name="Lopez De Volder A."/>
            <person name="Fan Y."/>
            <person name="Nunvar J."/>
            <person name="Herrera T."/>
            <person name="Timp W."/>
            <person name="Degrossi J."/>
        </authorList>
    </citation>
    <scope>NUCLEOTIDE SEQUENCE [LARGE SCALE GENOMIC DNA]</scope>
    <source>
        <strain evidence="4 7">LMG 23361</strain>
        <plasmid evidence="4 7">unnamed2</plasmid>
    </source>
</reference>
<reference evidence="1" key="2">
    <citation type="submission" date="2021-01" db="EMBL/GenBank/DDBJ databases">
        <title>Outbreak of Burkholderia contaminns endophthalmitis traced to a clinical ventilation system.</title>
        <authorList>
            <person name="Lipuma J."/>
            <person name="Spilker T."/>
            <person name="Kratholm J."/>
        </authorList>
    </citation>
    <scope>NUCLEOTIDE SEQUENCE</scope>
    <source>
        <strain evidence="1">HI4954</strain>
    </source>
</reference>
<protein>
    <submittedName>
        <fullName evidence="3">Uncharacterized protein</fullName>
    </submittedName>
</protein>
<keyword evidence="4" id="KW-0614">Plasmid</keyword>
<dbReference type="EMBL" id="PQVP01000004">
    <property type="protein sequence ID" value="POZ80412.1"/>
    <property type="molecule type" value="Genomic_DNA"/>
</dbReference>
<evidence type="ECO:0000313" key="5">
    <source>
        <dbReference type="Proteomes" id="UP000238655"/>
    </source>
</evidence>
<keyword evidence="6" id="KW-1185">Reference proteome</keyword>
<dbReference type="EMBL" id="CP090644">
    <property type="protein sequence ID" value="WFN23769.1"/>
    <property type="molecule type" value="Genomic_DNA"/>
</dbReference>
<sequence length="142" mass="15652">MRKATSRNRRPLTRAQLLPIPTGELRRIQLKHHVALAALRDANDDVAQLATLLNAIYLAYFLDSTEAALYRRAEAALQDCADRAERGESGALTDLERAAVEHVLARLDAQLAAVPMHRYIAAFERLQRVTTADTVVSPIPAG</sequence>
<name>A0A2S5DMZ5_9BURK</name>
<organism evidence="3 5">
    <name type="scientific">Burkholderia contaminans</name>
    <dbReference type="NCBI Taxonomy" id="488447"/>
    <lineage>
        <taxon>Bacteria</taxon>
        <taxon>Pseudomonadati</taxon>
        <taxon>Pseudomonadota</taxon>
        <taxon>Betaproteobacteria</taxon>
        <taxon>Burkholderiales</taxon>
        <taxon>Burkholderiaceae</taxon>
        <taxon>Burkholderia</taxon>
        <taxon>Burkholderia cepacia complex</taxon>
    </lineage>
</organism>
<evidence type="ECO:0000313" key="6">
    <source>
        <dbReference type="Proteomes" id="UP000664048"/>
    </source>
</evidence>
<evidence type="ECO:0000313" key="1">
    <source>
        <dbReference type="EMBL" id="MBK1935760.1"/>
    </source>
</evidence>
<evidence type="ECO:0000313" key="4">
    <source>
        <dbReference type="EMBL" id="WFN23769.1"/>
    </source>
</evidence>
<evidence type="ECO:0000313" key="7">
    <source>
        <dbReference type="Proteomes" id="UP001220209"/>
    </source>
</evidence>